<dbReference type="NCBIfam" id="NF047593">
    <property type="entry name" value="IS66_ISAeme5_TnpA"/>
    <property type="match status" value="1"/>
</dbReference>
<proteinExistence type="predicted"/>
<protein>
    <submittedName>
        <fullName evidence="1">Transposase</fullName>
    </submittedName>
</protein>
<reference evidence="1 2" key="1">
    <citation type="submission" date="2015-09" db="EMBL/GenBank/DDBJ databases">
        <title>Sorangium comparison.</title>
        <authorList>
            <person name="Zaburannyi N."/>
            <person name="Bunk B."/>
            <person name="Overmann J."/>
            <person name="Mueller R."/>
        </authorList>
    </citation>
    <scope>NUCLEOTIDE SEQUENCE [LARGE SCALE GENOMIC DNA]</scope>
    <source>
        <strain evidence="1 2">So ceGT47</strain>
    </source>
</reference>
<evidence type="ECO:0000313" key="1">
    <source>
        <dbReference type="EMBL" id="AUX22404.1"/>
    </source>
</evidence>
<dbReference type="AlphaFoldDB" id="A0A4P2PZP4"/>
<organism evidence="1 2">
    <name type="scientific">Sorangium cellulosum</name>
    <name type="common">Polyangium cellulosum</name>
    <dbReference type="NCBI Taxonomy" id="56"/>
    <lineage>
        <taxon>Bacteria</taxon>
        <taxon>Pseudomonadati</taxon>
        <taxon>Myxococcota</taxon>
        <taxon>Polyangia</taxon>
        <taxon>Polyangiales</taxon>
        <taxon>Polyangiaceae</taxon>
        <taxon>Sorangium</taxon>
    </lineage>
</organism>
<name>A0A4P2PZP4_SORCE</name>
<gene>
    <name evidence="1" type="primary">isftu1</name>
    <name evidence="1" type="ORF">SOCEGT47_029060</name>
</gene>
<sequence>MATRAEWAERVERWERSGLSAEQLGRREGYKPKQLYWWRWKLRADGASQPSPSPSSSTGAPRFLPVHVVADVSPVVTEPIEIALPNGRVVRVRPGFDPATLERVLALVAEETPC</sequence>
<dbReference type="RefSeq" id="WP_129347571.1">
    <property type="nucleotide sequence ID" value="NZ_CP012670.1"/>
</dbReference>
<accession>A0A4P2PZP4</accession>
<evidence type="ECO:0000313" key="2">
    <source>
        <dbReference type="Proteomes" id="UP000295781"/>
    </source>
</evidence>
<dbReference type="Proteomes" id="UP000295781">
    <property type="component" value="Chromosome"/>
</dbReference>
<dbReference type="EMBL" id="CP012670">
    <property type="protein sequence ID" value="AUX22404.1"/>
    <property type="molecule type" value="Genomic_DNA"/>
</dbReference>
<dbReference type="OrthoDB" id="5517283at2"/>